<dbReference type="PANTHER" id="PTHR42878">
    <property type="entry name" value="TWO-COMPONENT HISTIDINE KINASE"/>
    <property type="match status" value="1"/>
</dbReference>
<dbReference type="SUPFAM" id="SSF55874">
    <property type="entry name" value="ATPase domain of HSP90 chaperone/DNA topoisomerase II/histidine kinase"/>
    <property type="match status" value="1"/>
</dbReference>
<keyword evidence="8" id="KW-1133">Transmembrane helix</keyword>
<evidence type="ECO:0000256" key="5">
    <source>
        <dbReference type="ARBA" id="ARBA00022679"/>
    </source>
</evidence>
<dbReference type="Gene3D" id="1.10.287.130">
    <property type="match status" value="1"/>
</dbReference>
<dbReference type="SMART" id="SM00304">
    <property type="entry name" value="HAMP"/>
    <property type="match status" value="1"/>
</dbReference>
<reference evidence="12 13" key="1">
    <citation type="submission" date="2019-02" db="EMBL/GenBank/DDBJ databases">
        <title>Deep-cultivation of Planctomycetes and their phenomic and genomic characterization uncovers novel biology.</title>
        <authorList>
            <person name="Wiegand S."/>
            <person name="Jogler M."/>
            <person name="Boedeker C."/>
            <person name="Pinto D."/>
            <person name="Vollmers J."/>
            <person name="Rivas-Marin E."/>
            <person name="Kohn T."/>
            <person name="Peeters S.H."/>
            <person name="Heuer A."/>
            <person name="Rast P."/>
            <person name="Oberbeckmann S."/>
            <person name="Bunk B."/>
            <person name="Jeske O."/>
            <person name="Meyerdierks A."/>
            <person name="Storesund J.E."/>
            <person name="Kallscheuer N."/>
            <person name="Luecker S."/>
            <person name="Lage O.M."/>
            <person name="Pohl T."/>
            <person name="Merkel B.J."/>
            <person name="Hornburger P."/>
            <person name="Mueller R.-W."/>
            <person name="Bruemmer F."/>
            <person name="Labrenz M."/>
            <person name="Spormann A.M."/>
            <person name="Op Den Camp H."/>
            <person name="Overmann J."/>
            <person name="Amann R."/>
            <person name="Jetten M.S.M."/>
            <person name="Mascher T."/>
            <person name="Medema M.H."/>
            <person name="Devos D.P."/>
            <person name="Kaster A.-K."/>
            <person name="Ovreas L."/>
            <person name="Rohde M."/>
            <person name="Galperin M.Y."/>
            <person name="Jogler C."/>
        </authorList>
    </citation>
    <scope>NUCLEOTIDE SEQUENCE [LARGE SCALE GENOMIC DNA]</scope>
    <source>
        <strain evidence="12 13">Enr8</strain>
    </source>
</reference>
<evidence type="ECO:0000256" key="2">
    <source>
        <dbReference type="ARBA" id="ARBA00004370"/>
    </source>
</evidence>
<dbReference type="PANTHER" id="PTHR42878:SF15">
    <property type="entry name" value="BACTERIOPHYTOCHROME"/>
    <property type="match status" value="1"/>
</dbReference>
<comment type="subcellular location">
    <subcellularLocation>
        <location evidence="2">Membrane</location>
    </subcellularLocation>
</comment>
<dbReference type="Pfam" id="PF02518">
    <property type="entry name" value="HATPase_c"/>
    <property type="match status" value="1"/>
</dbReference>
<dbReference type="Gene3D" id="3.30.565.10">
    <property type="entry name" value="Histidine kinase-like ATPase, C-terminal domain"/>
    <property type="match status" value="1"/>
</dbReference>
<dbReference type="GO" id="GO:0000155">
    <property type="term" value="F:phosphorelay sensor kinase activity"/>
    <property type="evidence" value="ECO:0007669"/>
    <property type="project" value="InterPro"/>
</dbReference>
<evidence type="ECO:0000256" key="6">
    <source>
        <dbReference type="ARBA" id="ARBA00022777"/>
    </source>
</evidence>
<evidence type="ECO:0000256" key="8">
    <source>
        <dbReference type="SAM" id="Phobius"/>
    </source>
</evidence>
<dbReference type="InterPro" id="IPR050351">
    <property type="entry name" value="BphY/WalK/GraS-like"/>
</dbReference>
<name>A0A5C5VNL7_9BACT</name>
<feature type="domain" description="PAS" evidence="10">
    <location>
        <begin position="163"/>
        <end position="216"/>
    </location>
</feature>
<protein>
    <recommendedName>
        <fullName evidence="3">histidine kinase</fullName>
        <ecNumber evidence="3">2.7.13.3</ecNumber>
    </recommendedName>
</protein>
<keyword evidence="5 12" id="KW-0808">Transferase</keyword>
<dbReference type="SMART" id="SM00388">
    <property type="entry name" value="HisKA"/>
    <property type="match status" value="1"/>
</dbReference>
<dbReference type="FunFam" id="3.30.565.10:FF:000006">
    <property type="entry name" value="Sensor histidine kinase WalK"/>
    <property type="match status" value="1"/>
</dbReference>
<dbReference type="SUPFAM" id="SSF47384">
    <property type="entry name" value="Homodimeric domain of signal transducing histidine kinase"/>
    <property type="match status" value="1"/>
</dbReference>
<dbReference type="GO" id="GO:0007234">
    <property type="term" value="P:osmosensory signaling via phosphorelay pathway"/>
    <property type="evidence" value="ECO:0007669"/>
    <property type="project" value="TreeGrafter"/>
</dbReference>
<gene>
    <name evidence="12" type="primary">cph1_3</name>
    <name evidence="12" type="ORF">Enr8_13300</name>
</gene>
<dbReference type="InterPro" id="IPR003661">
    <property type="entry name" value="HisK_dim/P_dom"/>
</dbReference>
<feature type="transmembrane region" description="Helical" evidence="8">
    <location>
        <begin position="12"/>
        <end position="36"/>
    </location>
</feature>
<dbReference type="CDD" id="cd06225">
    <property type="entry name" value="HAMP"/>
    <property type="match status" value="1"/>
</dbReference>
<dbReference type="EC" id="2.7.13.3" evidence="3"/>
<dbReference type="CDD" id="cd00082">
    <property type="entry name" value="HisKA"/>
    <property type="match status" value="1"/>
</dbReference>
<dbReference type="CDD" id="cd00130">
    <property type="entry name" value="PAS"/>
    <property type="match status" value="1"/>
</dbReference>
<evidence type="ECO:0000259" key="9">
    <source>
        <dbReference type="PROSITE" id="PS50109"/>
    </source>
</evidence>
<dbReference type="GO" id="GO:0030295">
    <property type="term" value="F:protein kinase activator activity"/>
    <property type="evidence" value="ECO:0007669"/>
    <property type="project" value="TreeGrafter"/>
</dbReference>
<comment type="catalytic activity">
    <reaction evidence="1">
        <text>ATP + protein L-histidine = ADP + protein N-phospho-L-histidine.</text>
        <dbReference type="EC" id="2.7.13.3"/>
    </reaction>
</comment>
<dbReference type="InterPro" id="IPR003660">
    <property type="entry name" value="HAMP_dom"/>
</dbReference>
<evidence type="ECO:0000256" key="1">
    <source>
        <dbReference type="ARBA" id="ARBA00000085"/>
    </source>
</evidence>
<dbReference type="SMART" id="SM00091">
    <property type="entry name" value="PAS"/>
    <property type="match status" value="1"/>
</dbReference>
<dbReference type="Pfam" id="PF00989">
    <property type="entry name" value="PAS"/>
    <property type="match status" value="1"/>
</dbReference>
<evidence type="ECO:0000256" key="4">
    <source>
        <dbReference type="ARBA" id="ARBA00022553"/>
    </source>
</evidence>
<dbReference type="InterPro" id="IPR005467">
    <property type="entry name" value="His_kinase_dom"/>
</dbReference>
<dbReference type="PROSITE" id="PS50885">
    <property type="entry name" value="HAMP"/>
    <property type="match status" value="1"/>
</dbReference>
<keyword evidence="6" id="KW-0418">Kinase</keyword>
<evidence type="ECO:0000313" key="13">
    <source>
        <dbReference type="Proteomes" id="UP000318878"/>
    </source>
</evidence>
<dbReference type="RefSeq" id="WP_186767469.1">
    <property type="nucleotide sequence ID" value="NZ_SJPF01000001.1"/>
</dbReference>
<organism evidence="12 13">
    <name type="scientific">Blastopirellula retiformator</name>
    <dbReference type="NCBI Taxonomy" id="2527970"/>
    <lineage>
        <taxon>Bacteria</taxon>
        <taxon>Pseudomonadati</taxon>
        <taxon>Planctomycetota</taxon>
        <taxon>Planctomycetia</taxon>
        <taxon>Pirellulales</taxon>
        <taxon>Pirellulaceae</taxon>
        <taxon>Blastopirellula</taxon>
    </lineage>
</organism>
<dbReference type="GO" id="GO:0016020">
    <property type="term" value="C:membrane"/>
    <property type="evidence" value="ECO:0007669"/>
    <property type="project" value="UniProtKB-SubCell"/>
</dbReference>
<keyword evidence="7 8" id="KW-0472">Membrane</keyword>
<evidence type="ECO:0000259" key="11">
    <source>
        <dbReference type="PROSITE" id="PS50885"/>
    </source>
</evidence>
<dbReference type="Pfam" id="PF00672">
    <property type="entry name" value="HAMP"/>
    <property type="match status" value="1"/>
</dbReference>
<dbReference type="InterPro" id="IPR035965">
    <property type="entry name" value="PAS-like_dom_sf"/>
</dbReference>
<dbReference type="EMBL" id="SJPF01000001">
    <property type="protein sequence ID" value="TWT39630.1"/>
    <property type="molecule type" value="Genomic_DNA"/>
</dbReference>
<dbReference type="Gene3D" id="3.30.450.20">
    <property type="entry name" value="PAS domain"/>
    <property type="match status" value="1"/>
</dbReference>
<comment type="caution">
    <text evidence="12">The sequence shown here is derived from an EMBL/GenBank/DDBJ whole genome shotgun (WGS) entry which is preliminary data.</text>
</comment>
<dbReference type="AlphaFoldDB" id="A0A5C5VNL7"/>
<keyword evidence="8" id="KW-0812">Transmembrane</keyword>
<evidence type="ECO:0000256" key="3">
    <source>
        <dbReference type="ARBA" id="ARBA00012438"/>
    </source>
</evidence>
<dbReference type="InterPro" id="IPR036890">
    <property type="entry name" value="HATPase_C_sf"/>
</dbReference>
<feature type="domain" description="HAMP" evidence="11">
    <location>
        <begin position="99"/>
        <end position="151"/>
    </location>
</feature>
<dbReference type="NCBIfam" id="TIGR00229">
    <property type="entry name" value="sensory_box"/>
    <property type="match status" value="1"/>
</dbReference>
<dbReference type="InterPro" id="IPR003594">
    <property type="entry name" value="HATPase_dom"/>
</dbReference>
<evidence type="ECO:0000313" key="12">
    <source>
        <dbReference type="EMBL" id="TWT39630.1"/>
    </source>
</evidence>
<dbReference type="GO" id="GO:0006355">
    <property type="term" value="P:regulation of DNA-templated transcription"/>
    <property type="evidence" value="ECO:0007669"/>
    <property type="project" value="InterPro"/>
</dbReference>
<keyword evidence="13" id="KW-1185">Reference proteome</keyword>
<dbReference type="GO" id="GO:0000156">
    <property type="term" value="F:phosphorelay response regulator activity"/>
    <property type="evidence" value="ECO:0007669"/>
    <property type="project" value="TreeGrafter"/>
</dbReference>
<dbReference type="InterPro" id="IPR004358">
    <property type="entry name" value="Sig_transdc_His_kin-like_C"/>
</dbReference>
<dbReference type="Gene3D" id="6.10.340.10">
    <property type="match status" value="1"/>
</dbReference>
<feature type="domain" description="Histidine kinase" evidence="9">
    <location>
        <begin position="308"/>
        <end position="521"/>
    </location>
</feature>
<dbReference type="SUPFAM" id="SSF158472">
    <property type="entry name" value="HAMP domain-like"/>
    <property type="match status" value="1"/>
</dbReference>
<dbReference type="InterPro" id="IPR000014">
    <property type="entry name" value="PAS"/>
</dbReference>
<dbReference type="SMART" id="SM00387">
    <property type="entry name" value="HATPase_c"/>
    <property type="match status" value="1"/>
</dbReference>
<dbReference type="InterPro" id="IPR013767">
    <property type="entry name" value="PAS_fold"/>
</dbReference>
<keyword evidence="4" id="KW-0597">Phosphoprotein</keyword>
<proteinExistence type="predicted"/>
<dbReference type="PROSITE" id="PS50109">
    <property type="entry name" value="HIS_KIN"/>
    <property type="match status" value="1"/>
</dbReference>
<dbReference type="SUPFAM" id="SSF55785">
    <property type="entry name" value="PYP-like sensor domain (PAS domain)"/>
    <property type="match status" value="1"/>
</dbReference>
<accession>A0A5C5VNL7</accession>
<evidence type="ECO:0000259" key="10">
    <source>
        <dbReference type="PROSITE" id="PS50112"/>
    </source>
</evidence>
<dbReference type="Proteomes" id="UP000318878">
    <property type="component" value="Unassembled WGS sequence"/>
</dbReference>
<sequence>MSRRITLYRRLLSSHLQVAMFGLGVLLITAVLNVLVRNSLPPPAELSRLASDIGDQQSGELLHRLQLARDAANLSMVVAIALFFALLNIAFFVARRNARQLVEPVTALSHAMHQLANGERKADVPVVSDDELGELTRSFNQMRYEIDAQHRAIVETNDKLRRFEYRFRATFDLAPAAMVMIDKAGTIVLVNAATEKLFGYARDELIGQRVELLVPDRYCEEHPANRDKYFLNPTVRPMGGRRDVFGLRSDGAEVSIEIGLGPLETEEGNFVLAAIVDISERERLKNDLVRVNETLAQNNEELEQFAYIASHDLQEPLVKISSYCQLLKEDKGDRLDEEGIEFLDVAIDGAERLRTLIRDLLEFCRITTRGKPVTSVNPNRVIQAVIDNLEVTIEESEAEITVDEFPPVMADESQLALLLQNLIGNAMKYRKEVAPRIHIGGRPCEQEFEFCIKDNGIGIDPKHFEKVFVIFQRLHNRHEFSGTGIGLAVCKRIVQRSGGRIWVESTPGQGSAFYFTLPLGENRPAREESLGFGEVAASH</sequence>
<feature type="transmembrane region" description="Helical" evidence="8">
    <location>
        <begin position="71"/>
        <end position="94"/>
    </location>
</feature>
<dbReference type="InterPro" id="IPR036097">
    <property type="entry name" value="HisK_dim/P_sf"/>
</dbReference>
<dbReference type="PROSITE" id="PS50112">
    <property type="entry name" value="PAS"/>
    <property type="match status" value="1"/>
</dbReference>
<dbReference type="PRINTS" id="PR00344">
    <property type="entry name" value="BCTRLSENSOR"/>
</dbReference>
<evidence type="ECO:0000256" key="7">
    <source>
        <dbReference type="ARBA" id="ARBA00023136"/>
    </source>
</evidence>
<dbReference type="Pfam" id="PF00512">
    <property type="entry name" value="HisKA"/>
    <property type="match status" value="1"/>
</dbReference>